<dbReference type="InterPro" id="IPR013658">
    <property type="entry name" value="SGL"/>
</dbReference>
<dbReference type="InterPro" id="IPR011042">
    <property type="entry name" value="6-blade_b-propeller_TolB-like"/>
</dbReference>
<accession>A0ABR5BD34</accession>
<feature type="compositionally biased region" description="Polar residues" evidence="4">
    <location>
        <begin position="1"/>
        <end position="26"/>
    </location>
</feature>
<dbReference type="PROSITE" id="PS00065">
    <property type="entry name" value="D_2_HYDROXYACID_DH_1"/>
    <property type="match status" value="1"/>
</dbReference>
<dbReference type="PROSITE" id="PS00671">
    <property type="entry name" value="D_2_HYDROXYACID_DH_3"/>
    <property type="match status" value="1"/>
</dbReference>
<feature type="region of interest" description="Disordered" evidence="4">
    <location>
        <begin position="1"/>
        <end position="35"/>
    </location>
</feature>
<evidence type="ECO:0000256" key="3">
    <source>
        <dbReference type="ARBA" id="ARBA00023027"/>
    </source>
</evidence>
<organism evidence="7 8">
    <name type="scientific">Cryptococcus bacillisporus CA1873</name>
    <dbReference type="NCBI Taxonomy" id="1296111"/>
    <lineage>
        <taxon>Eukaryota</taxon>
        <taxon>Fungi</taxon>
        <taxon>Dikarya</taxon>
        <taxon>Basidiomycota</taxon>
        <taxon>Agaricomycotina</taxon>
        <taxon>Tremellomycetes</taxon>
        <taxon>Tremellales</taxon>
        <taxon>Cryptococcaceae</taxon>
        <taxon>Cryptococcus</taxon>
        <taxon>Cryptococcus gattii species complex</taxon>
    </lineage>
</organism>
<dbReference type="SUPFAM" id="SSF63829">
    <property type="entry name" value="Calcium-dependent phosphotriesterase"/>
    <property type="match status" value="1"/>
</dbReference>
<evidence type="ECO:0000256" key="2">
    <source>
        <dbReference type="ARBA" id="ARBA00023002"/>
    </source>
</evidence>
<evidence type="ECO:0000256" key="1">
    <source>
        <dbReference type="ARBA" id="ARBA00005854"/>
    </source>
</evidence>
<gene>
    <name evidence="7" type="ORF">I314_02282</name>
</gene>
<dbReference type="EMBL" id="KN848893">
    <property type="protein sequence ID" value="KIR67069.1"/>
    <property type="molecule type" value="Genomic_DNA"/>
</dbReference>
<evidence type="ECO:0000313" key="7">
    <source>
        <dbReference type="EMBL" id="KIR67069.1"/>
    </source>
</evidence>
<protein>
    <submittedName>
        <fullName evidence="7">D-3-phosphoglycerate dehydrogenase</fullName>
    </submittedName>
</protein>
<dbReference type="PANTHER" id="PTHR43761">
    <property type="entry name" value="D-ISOMER SPECIFIC 2-HYDROXYACID DEHYDROGENASE FAMILY PROTEIN (AFU_ORTHOLOGUE AFUA_1G13630)"/>
    <property type="match status" value="1"/>
</dbReference>
<dbReference type="SUPFAM" id="SSF51735">
    <property type="entry name" value="NAD(P)-binding Rossmann-fold domains"/>
    <property type="match status" value="1"/>
</dbReference>
<dbReference type="Gene3D" id="2.120.10.30">
    <property type="entry name" value="TolB, C-terminal domain"/>
    <property type="match status" value="1"/>
</dbReference>
<sequence length="571" mass="62555">MAISPSINGQNNITNGLTNRHQVDGNNGTGGTHAKPRVFALDPLHSEALTFAEKHFDLVLPGDEGADQWREEAQGLLVRGSYVTAEDLERAASTKGGKLKYISKQGTGVDKIDTVNARKLGIPVMNTPGVNAQAVAELAFGMMLSLARQTPSIDRRIRKGASVTKLDGWKGQMLYGKTLGVIGGGNIGLLVAKMFAGAFSGKIVLYDPYLKSLDTWHAAIPNTSIHKVLEIDELLTTSDIVTIHVPLTPSTENMISTSQFKIMKPTAILINTARGGIINEEDLAQALLNEEIFAAGLDAFTSEPPSLARYPDLCASRILVLHANLFSRLRVSRWFKISSMPLKARWRIGYVKKFLGFSERNPLRASHHAMSNFYPPPRIVTARAFSSVPTTLWSAKTSDWLPDLVQGSGLPPKIFLEGPTTDTQGNLFVTDVPYGRILRCELKSQVWEVLADYEGEASGLALNDEGHLIVADYKNGLMKCDPKTGKVDPILLRRNMERFKGTNDVIVARNGDIYGLGVPLVSHWETGYALTERYQPKRTCVKSRGDCEKATCSSAILHFCQYSSLRSTVSL</sequence>
<keyword evidence="2" id="KW-0560">Oxidoreductase</keyword>
<dbReference type="PROSITE" id="PS00670">
    <property type="entry name" value="D_2_HYDROXYACID_DH_2"/>
    <property type="match status" value="1"/>
</dbReference>
<evidence type="ECO:0000313" key="8">
    <source>
        <dbReference type="Proteomes" id="UP000053800"/>
    </source>
</evidence>
<evidence type="ECO:0000259" key="6">
    <source>
        <dbReference type="Pfam" id="PF08450"/>
    </source>
</evidence>
<dbReference type="SUPFAM" id="SSF52283">
    <property type="entry name" value="Formate/glycerate dehydrogenase catalytic domain-like"/>
    <property type="match status" value="1"/>
</dbReference>
<feature type="domain" description="SMP-30/Gluconolactonase/LRE-like region" evidence="6">
    <location>
        <begin position="417"/>
        <end position="514"/>
    </location>
</feature>
<dbReference type="InterPro" id="IPR029752">
    <property type="entry name" value="D-isomer_DH_CS1"/>
</dbReference>
<dbReference type="Gene3D" id="3.40.50.720">
    <property type="entry name" value="NAD(P)-binding Rossmann-like Domain"/>
    <property type="match status" value="2"/>
</dbReference>
<dbReference type="PANTHER" id="PTHR43761:SF1">
    <property type="entry name" value="D-ISOMER SPECIFIC 2-HYDROXYACID DEHYDROGENASE CATALYTIC DOMAIN-CONTAINING PROTEIN-RELATED"/>
    <property type="match status" value="1"/>
</dbReference>
<name>A0ABR5BD34_CRYGA</name>
<dbReference type="Pfam" id="PF08450">
    <property type="entry name" value="SGL"/>
    <property type="match status" value="1"/>
</dbReference>
<evidence type="ECO:0000256" key="4">
    <source>
        <dbReference type="SAM" id="MobiDB-lite"/>
    </source>
</evidence>
<dbReference type="InterPro" id="IPR029753">
    <property type="entry name" value="D-isomer_DH_CS"/>
</dbReference>
<dbReference type="Proteomes" id="UP000053800">
    <property type="component" value="Unassembled WGS sequence"/>
</dbReference>
<keyword evidence="3" id="KW-0520">NAD</keyword>
<feature type="domain" description="D-isomer specific 2-hydroxyacid dehydrogenase NAD-binding" evidence="5">
    <location>
        <begin position="140"/>
        <end position="306"/>
    </location>
</feature>
<dbReference type="Pfam" id="PF02826">
    <property type="entry name" value="2-Hacid_dh_C"/>
    <property type="match status" value="1"/>
</dbReference>
<keyword evidence="8" id="KW-1185">Reference proteome</keyword>
<evidence type="ECO:0000259" key="5">
    <source>
        <dbReference type="Pfam" id="PF02826"/>
    </source>
</evidence>
<reference evidence="7 8" key="1">
    <citation type="submission" date="2015-01" db="EMBL/GenBank/DDBJ databases">
        <title>The Genome Sequence of Cryptococcus gattii CA1873.</title>
        <authorList>
            <consortium name="The Broad Institute Genomics Platform"/>
            <person name="Cuomo C."/>
            <person name="Litvintseva A."/>
            <person name="Chen Y."/>
            <person name="Heitman J."/>
            <person name="Sun S."/>
            <person name="Springer D."/>
            <person name="Dromer F."/>
            <person name="Young S."/>
            <person name="Zeng Q."/>
            <person name="Gargeya S."/>
            <person name="Abouelleil A."/>
            <person name="Alvarado L."/>
            <person name="Chapman S.B."/>
            <person name="Gainer-Dewar J."/>
            <person name="Goldberg J."/>
            <person name="Griggs A."/>
            <person name="Gujja S."/>
            <person name="Hansen M."/>
            <person name="Howarth C."/>
            <person name="Imamovic A."/>
            <person name="Larimer J."/>
            <person name="Murphy C."/>
            <person name="Naylor J."/>
            <person name="Pearson M."/>
            <person name="Priest M."/>
            <person name="Roberts A."/>
            <person name="Saif S."/>
            <person name="Shea T."/>
            <person name="Sykes S."/>
            <person name="Wortman J."/>
            <person name="Nusbaum C."/>
            <person name="Birren B."/>
        </authorList>
    </citation>
    <scope>NUCLEOTIDE SEQUENCE [LARGE SCALE GENOMIC DNA]</scope>
    <source>
        <strain evidence="7 8">CA1873</strain>
    </source>
</reference>
<comment type="similarity">
    <text evidence="1">Belongs to the D-isomer specific 2-hydroxyacid dehydrogenase family.</text>
</comment>
<proteinExistence type="inferred from homology"/>
<dbReference type="InterPro" id="IPR036291">
    <property type="entry name" value="NAD(P)-bd_dom_sf"/>
</dbReference>
<dbReference type="InterPro" id="IPR006140">
    <property type="entry name" value="D-isomer_DH_NAD-bd"/>
</dbReference>
<dbReference type="InterPro" id="IPR050418">
    <property type="entry name" value="D-iso_2-hydroxyacid_DH_PdxB"/>
</dbReference>